<name>A0A7G9YVZ9_9EURY</name>
<feature type="binding site" evidence="2">
    <location>
        <position position="134"/>
    </location>
    <ligand>
        <name>a divalent metal cation</name>
        <dbReference type="ChEBI" id="CHEBI:60240"/>
        <label>2</label>
    </ligand>
</feature>
<feature type="binding site" evidence="2">
    <location>
        <position position="8"/>
    </location>
    <ligand>
        <name>a divalent metal cation</name>
        <dbReference type="ChEBI" id="CHEBI:60240"/>
        <label>1</label>
    </ligand>
</feature>
<dbReference type="PIRSF" id="PIRSF005902">
    <property type="entry name" value="DNase_TatD"/>
    <property type="match status" value="1"/>
</dbReference>
<feature type="binding site" evidence="2">
    <location>
        <position position="10"/>
    </location>
    <ligand>
        <name>a divalent metal cation</name>
        <dbReference type="ChEBI" id="CHEBI:60240"/>
        <label>1</label>
    </ligand>
</feature>
<dbReference type="InterPro" id="IPR001130">
    <property type="entry name" value="TatD-like"/>
</dbReference>
<reference evidence="3" key="1">
    <citation type="submission" date="2020-06" db="EMBL/GenBank/DDBJ databases">
        <title>Unique genomic features of the anaerobic methanotrophic archaea.</title>
        <authorList>
            <person name="Chadwick G.L."/>
            <person name="Skennerton C.T."/>
            <person name="Laso-Perez R."/>
            <person name="Leu A.O."/>
            <person name="Speth D.R."/>
            <person name="Yu H."/>
            <person name="Morgan-Lang C."/>
            <person name="Hatzenpichler R."/>
            <person name="Goudeau D."/>
            <person name="Malmstrom R."/>
            <person name="Brazelton W.J."/>
            <person name="Woyke T."/>
            <person name="Hallam S.J."/>
            <person name="Tyson G.W."/>
            <person name="Wegener G."/>
            <person name="Boetius A."/>
            <person name="Orphan V."/>
        </authorList>
    </citation>
    <scope>NUCLEOTIDE SEQUENCE</scope>
</reference>
<feature type="binding site" evidence="2">
    <location>
        <position position="96"/>
    </location>
    <ligand>
        <name>a divalent metal cation</name>
        <dbReference type="ChEBI" id="CHEBI:60240"/>
        <label>1</label>
    </ligand>
</feature>
<gene>
    <name evidence="3" type="primary">dtd3</name>
    <name evidence="3" type="ORF">LFOEMHHC_00009</name>
</gene>
<dbReference type="EC" id="3.1.1.96" evidence="3"/>
<dbReference type="CDD" id="cd01310">
    <property type="entry name" value="TatD_DNAse"/>
    <property type="match status" value="1"/>
</dbReference>
<dbReference type="EMBL" id="MT631503">
    <property type="protein sequence ID" value="QNO52183.1"/>
    <property type="molecule type" value="Genomic_DNA"/>
</dbReference>
<feature type="binding site" evidence="2">
    <location>
        <position position="209"/>
    </location>
    <ligand>
        <name>a divalent metal cation</name>
        <dbReference type="ChEBI" id="CHEBI:60240"/>
        <label>1</label>
    </ligand>
</feature>
<dbReference type="InterPro" id="IPR032466">
    <property type="entry name" value="Metal_Hydrolase"/>
</dbReference>
<feature type="binding site" evidence="2">
    <location>
        <position position="161"/>
    </location>
    <ligand>
        <name>a divalent metal cation</name>
        <dbReference type="ChEBI" id="CHEBI:60240"/>
        <label>2</label>
    </ligand>
</feature>
<dbReference type="PANTHER" id="PTHR46124">
    <property type="entry name" value="D-AMINOACYL-TRNA DEACYLASE"/>
    <property type="match status" value="1"/>
</dbReference>
<evidence type="ECO:0000256" key="1">
    <source>
        <dbReference type="ARBA" id="ARBA00022801"/>
    </source>
</evidence>
<dbReference type="Gene3D" id="3.20.20.140">
    <property type="entry name" value="Metal-dependent hydrolases"/>
    <property type="match status" value="1"/>
</dbReference>
<dbReference type="GO" id="GO:0046872">
    <property type="term" value="F:metal ion binding"/>
    <property type="evidence" value="ECO:0007669"/>
    <property type="project" value="UniProtKB-KW"/>
</dbReference>
<dbReference type="GO" id="GO:0051499">
    <property type="term" value="F:D-aminoacyl-tRNA deacylase activity"/>
    <property type="evidence" value="ECO:0007669"/>
    <property type="project" value="UniProtKB-EC"/>
</dbReference>
<proteinExistence type="predicted"/>
<sequence length="261" mass="29982">MIEIIDIHCHLTFEQYDEDREQVIEEAKQVLRGVVTSAVEPEDAKAALELAELHTDFIFVTLGLHPIHVGGKTDQEIGEYEEFISENKRRIVGIGEIGLDYHWVRDPLKIKRTKEVFVEFLALAKELDLPVVLHLRGTGSEAIAEGLKIITDEDIRKAVFHCFTGKPQLAEQICEEGYLISLPASIVRSKSMRKVARRVPISHLLTETDAPYLSPIEEEERNVPQHVKAVYEEISRQRKIEFDETEREIERNFERVFGVEL</sequence>
<dbReference type="PANTHER" id="PTHR46124:SF2">
    <property type="entry name" value="D-AMINOACYL-TRNA DEACYLASE"/>
    <property type="match status" value="1"/>
</dbReference>
<dbReference type="SUPFAM" id="SSF51556">
    <property type="entry name" value="Metallo-dependent hydrolases"/>
    <property type="match status" value="1"/>
</dbReference>
<dbReference type="InterPro" id="IPR018228">
    <property type="entry name" value="DNase_TatD-rel_CS"/>
</dbReference>
<evidence type="ECO:0000313" key="3">
    <source>
        <dbReference type="EMBL" id="QNO52183.1"/>
    </source>
</evidence>
<dbReference type="PROSITE" id="PS01091">
    <property type="entry name" value="TATD_3"/>
    <property type="match status" value="1"/>
</dbReference>
<keyword evidence="1 3" id="KW-0378">Hydrolase</keyword>
<organism evidence="3">
    <name type="scientific">Candidatus Methanophagaceae archaeon ANME-1 ERB6</name>
    <dbReference type="NCBI Taxonomy" id="2759912"/>
    <lineage>
        <taxon>Archaea</taxon>
        <taxon>Methanobacteriati</taxon>
        <taxon>Methanobacteriota</taxon>
        <taxon>Stenosarchaea group</taxon>
        <taxon>Methanomicrobia</taxon>
        <taxon>Candidatus Methanophagales</taxon>
        <taxon>Candidatus Methanophagaceae</taxon>
    </lineage>
</organism>
<protein>
    <submittedName>
        <fullName evidence="3">D-aminoacyl-tRNA deacylase</fullName>
        <ecNumber evidence="3">3.1.1.96</ecNumber>
    </submittedName>
</protein>
<accession>A0A7G9YVZ9</accession>
<evidence type="ECO:0000256" key="2">
    <source>
        <dbReference type="PIRSR" id="PIRSR005902-1"/>
    </source>
</evidence>
<dbReference type="Pfam" id="PF01026">
    <property type="entry name" value="TatD_DNase"/>
    <property type="match status" value="1"/>
</dbReference>
<keyword evidence="2" id="KW-0479">Metal-binding</keyword>
<dbReference type="AlphaFoldDB" id="A0A7G9YVZ9"/>